<accession>A0A4Z2IRL3</accession>
<name>A0A4Z2IRL3_9TELE</name>
<keyword evidence="2" id="KW-1185">Reference proteome</keyword>
<dbReference type="AlphaFoldDB" id="A0A4Z2IRL3"/>
<protein>
    <submittedName>
        <fullName evidence="1">Uncharacterized protein</fullName>
    </submittedName>
</protein>
<organism evidence="1 2">
    <name type="scientific">Liparis tanakae</name>
    <name type="common">Tanaka's snailfish</name>
    <dbReference type="NCBI Taxonomy" id="230148"/>
    <lineage>
        <taxon>Eukaryota</taxon>
        <taxon>Metazoa</taxon>
        <taxon>Chordata</taxon>
        <taxon>Craniata</taxon>
        <taxon>Vertebrata</taxon>
        <taxon>Euteleostomi</taxon>
        <taxon>Actinopterygii</taxon>
        <taxon>Neopterygii</taxon>
        <taxon>Teleostei</taxon>
        <taxon>Neoteleostei</taxon>
        <taxon>Acanthomorphata</taxon>
        <taxon>Eupercaria</taxon>
        <taxon>Perciformes</taxon>
        <taxon>Cottioidei</taxon>
        <taxon>Cottales</taxon>
        <taxon>Liparidae</taxon>
        <taxon>Liparis</taxon>
    </lineage>
</organism>
<evidence type="ECO:0000313" key="2">
    <source>
        <dbReference type="Proteomes" id="UP000314294"/>
    </source>
</evidence>
<evidence type="ECO:0000313" key="1">
    <source>
        <dbReference type="EMBL" id="TNN80407.1"/>
    </source>
</evidence>
<dbReference type="AntiFam" id="ANF00072">
    <property type="entry name" value="Shadow ORF (opposite TypA)"/>
</dbReference>
<sequence>MQLSHSRDDGFFAFRVKMHSKSWVFPVGFGMKSRIASSRGWTPLFFNAVPTNTGEKRRCTSIRLLCGEDYSCCLTTLQQKQGNPSPKRSIEIHAPLLHEVDDAAYVPLQPDGDAHKGCVLVQLGSEEGKENGSAGVGAHAVQLVDESEEGDVVALHLSVHGQGLTLDAPHRTQDQHGSVQHPQRSLHFDGKVHVTWSNGMDGDV</sequence>
<dbReference type="EMBL" id="SRLO01000055">
    <property type="protein sequence ID" value="TNN80407.1"/>
    <property type="molecule type" value="Genomic_DNA"/>
</dbReference>
<gene>
    <name evidence="1" type="ORF">EYF80_009431</name>
</gene>
<proteinExistence type="predicted"/>
<dbReference type="Proteomes" id="UP000314294">
    <property type="component" value="Unassembled WGS sequence"/>
</dbReference>
<comment type="caution">
    <text evidence="1">The sequence shown here is derived from an EMBL/GenBank/DDBJ whole genome shotgun (WGS) entry which is preliminary data.</text>
</comment>
<reference evidence="1 2" key="1">
    <citation type="submission" date="2019-03" db="EMBL/GenBank/DDBJ databases">
        <title>First draft genome of Liparis tanakae, snailfish: a comprehensive survey of snailfish specific genes.</title>
        <authorList>
            <person name="Kim W."/>
            <person name="Song I."/>
            <person name="Jeong J.-H."/>
            <person name="Kim D."/>
            <person name="Kim S."/>
            <person name="Ryu S."/>
            <person name="Song J.Y."/>
            <person name="Lee S.K."/>
        </authorList>
    </citation>
    <scope>NUCLEOTIDE SEQUENCE [LARGE SCALE GENOMIC DNA]</scope>
    <source>
        <tissue evidence="1">Muscle</tissue>
    </source>
</reference>
<dbReference type="OrthoDB" id="10615142at2759"/>